<gene>
    <name evidence="1" type="ORF">BSAL_85555</name>
</gene>
<dbReference type="EMBL" id="CYKH01001011">
    <property type="protein sequence ID" value="CUI14334.1"/>
    <property type="molecule type" value="Genomic_DNA"/>
</dbReference>
<dbReference type="AlphaFoldDB" id="A0A0S4KIE2"/>
<organism evidence="1 2">
    <name type="scientific">Bodo saltans</name>
    <name type="common">Flagellated protozoan</name>
    <dbReference type="NCBI Taxonomy" id="75058"/>
    <lineage>
        <taxon>Eukaryota</taxon>
        <taxon>Discoba</taxon>
        <taxon>Euglenozoa</taxon>
        <taxon>Kinetoplastea</taxon>
        <taxon>Metakinetoplastina</taxon>
        <taxon>Eubodonida</taxon>
        <taxon>Bodonidae</taxon>
        <taxon>Bodo</taxon>
    </lineage>
</organism>
<accession>A0A0S4KIE2</accession>
<reference evidence="2" key="1">
    <citation type="submission" date="2015-09" db="EMBL/GenBank/DDBJ databases">
        <authorList>
            <consortium name="Pathogen Informatics"/>
        </authorList>
    </citation>
    <scope>NUCLEOTIDE SEQUENCE [LARGE SCALE GENOMIC DNA]</scope>
    <source>
        <strain evidence="2">Lake Konstanz</strain>
    </source>
</reference>
<dbReference type="Proteomes" id="UP000051952">
    <property type="component" value="Unassembled WGS sequence"/>
</dbReference>
<feature type="non-terminal residue" evidence="1">
    <location>
        <position position="1"/>
    </location>
</feature>
<sequence length="95" mass="10115">VADSGPLIGVLLGTSSISFEFTGPVIERSRGLLRAAPWGACFATRRLLRYCGVDSDAAMTLVTPSGLRGCTTGQWESWRVRGQPKVSVAALIHNP</sequence>
<keyword evidence="2" id="KW-1185">Reference proteome</keyword>
<evidence type="ECO:0000313" key="2">
    <source>
        <dbReference type="Proteomes" id="UP000051952"/>
    </source>
</evidence>
<protein>
    <submittedName>
        <fullName evidence="1">Uncharacterized protein</fullName>
    </submittedName>
</protein>
<dbReference type="VEuPathDB" id="TriTrypDB:BSAL_85555"/>
<evidence type="ECO:0000313" key="1">
    <source>
        <dbReference type="EMBL" id="CUI14334.1"/>
    </source>
</evidence>
<name>A0A0S4KIE2_BODSA</name>
<proteinExistence type="predicted"/>